<proteinExistence type="predicted"/>
<feature type="compositionally biased region" description="Polar residues" evidence="1">
    <location>
        <begin position="31"/>
        <end position="41"/>
    </location>
</feature>
<dbReference type="EMBL" id="BKCJ010101699">
    <property type="protein sequence ID" value="GEX32413.1"/>
    <property type="molecule type" value="Genomic_DNA"/>
</dbReference>
<reference evidence="2" key="1">
    <citation type="journal article" date="2019" name="Sci. Rep.">
        <title>Draft genome of Tanacetum cinerariifolium, the natural source of mosquito coil.</title>
        <authorList>
            <person name="Yamashiro T."/>
            <person name="Shiraishi A."/>
            <person name="Satake H."/>
            <person name="Nakayama K."/>
        </authorList>
    </citation>
    <scope>NUCLEOTIDE SEQUENCE</scope>
</reference>
<evidence type="ECO:0000313" key="2">
    <source>
        <dbReference type="EMBL" id="GEX32413.1"/>
    </source>
</evidence>
<name>A0A699H2N9_TANCI</name>
<evidence type="ECO:0008006" key="3">
    <source>
        <dbReference type="Google" id="ProtNLM"/>
    </source>
</evidence>
<comment type="caution">
    <text evidence="2">The sequence shown here is derived from an EMBL/GenBank/DDBJ whole genome shotgun (WGS) entry which is preliminary data.</text>
</comment>
<evidence type="ECO:0000256" key="1">
    <source>
        <dbReference type="SAM" id="MobiDB-lite"/>
    </source>
</evidence>
<gene>
    <name evidence="2" type="ORF">Tci_304388</name>
</gene>
<accession>A0A699H2N9</accession>
<sequence length="197" mass="22561">MPLKRNGISATIIEKLIAQRVADALSDYEANHNSENGNDNRNGSHDLGSGSRRTLHTARGCTYKEFLSCQPLNFKRTKGAVAFTHWFEKMESVFYHVSAPPSKVQVAERIKGLHCCAYEKREGLRWQIKEPLLALNVENKGTIVVNARSKRIRTVKTKLEVVKHVEWCMPWEEEKSIIRLATLQMISMVKERFSHLV</sequence>
<organism evidence="2">
    <name type="scientific">Tanacetum cinerariifolium</name>
    <name type="common">Dalmatian daisy</name>
    <name type="synonym">Chrysanthemum cinerariifolium</name>
    <dbReference type="NCBI Taxonomy" id="118510"/>
    <lineage>
        <taxon>Eukaryota</taxon>
        <taxon>Viridiplantae</taxon>
        <taxon>Streptophyta</taxon>
        <taxon>Embryophyta</taxon>
        <taxon>Tracheophyta</taxon>
        <taxon>Spermatophyta</taxon>
        <taxon>Magnoliopsida</taxon>
        <taxon>eudicotyledons</taxon>
        <taxon>Gunneridae</taxon>
        <taxon>Pentapetalae</taxon>
        <taxon>asterids</taxon>
        <taxon>campanulids</taxon>
        <taxon>Asterales</taxon>
        <taxon>Asteraceae</taxon>
        <taxon>Asteroideae</taxon>
        <taxon>Anthemideae</taxon>
        <taxon>Anthemidinae</taxon>
        <taxon>Tanacetum</taxon>
    </lineage>
</organism>
<feature type="region of interest" description="Disordered" evidence="1">
    <location>
        <begin position="30"/>
        <end position="51"/>
    </location>
</feature>
<dbReference type="AlphaFoldDB" id="A0A699H2N9"/>
<protein>
    <recommendedName>
        <fullName evidence="3">Reverse transcriptase domain-containing protein</fullName>
    </recommendedName>
</protein>